<dbReference type="Pfam" id="PF22486">
    <property type="entry name" value="MATH_2"/>
    <property type="match status" value="1"/>
</dbReference>
<keyword evidence="4 7" id="KW-0833">Ubl conjugation pathway</keyword>
<protein>
    <recommendedName>
        <fullName evidence="7">Ubiquitin carboxyl-terminal hydrolase</fullName>
        <ecNumber evidence="7">3.4.19.12</ecNumber>
    </recommendedName>
</protein>
<dbReference type="GO" id="GO:0006508">
    <property type="term" value="P:proteolysis"/>
    <property type="evidence" value="ECO:0007669"/>
    <property type="project" value="UniProtKB-KW"/>
</dbReference>
<dbReference type="PROSITE" id="PS50144">
    <property type="entry name" value="MATH"/>
    <property type="match status" value="1"/>
</dbReference>
<dbReference type="PROSITE" id="PS00972">
    <property type="entry name" value="USP_1"/>
    <property type="match status" value="1"/>
</dbReference>
<evidence type="ECO:0000256" key="5">
    <source>
        <dbReference type="ARBA" id="ARBA00022801"/>
    </source>
</evidence>
<dbReference type="Pfam" id="PF00443">
    <property type="entry name" value="UCH"/>
    <property type="match status" value="1"/>
</dbReference>
<dbReference type="InterPro" id="IPR038765">
    <property type="entry name" value="Papain-like_cys_pep_sf"/>
</dbReference>
<dbReference type="CDD" id="cd02659">
    <property type="entry name" value="peptidase_C19C"/>
    <property type="match status" value="1"/>
</dbReference>
<dbReference type="Pfam" id="PF12436">
    <property type="entry name" value="USP7_ICP0_bdg"/>
    <property type="match status" value="1"/>
</dbReference>
<feature type="region of interest" description="Disordered" evidence="8">
    <location>
        <begin position="9"/>
        <end position="30"/>
    </location>
</feature>
<dbReference type="Gene3D" id="2.60.210.10">
    <property type="entry name" value="Apoptosis, Tumor Necrosis Factor Receptor Associated Protein 2, Chain A"/>
    <property type="match status" value="1"/>
</dbReference>
<dbReference type="InterPro" id="IPR002083">
    <property type="entry name" value="MATH/TRAF_dom"/>
</dbReference>
<dbReference type="Gene3D" id="3.10.20.90">
    <property type="entry name" value="Phosphatidylinositol 3-kinase Catalytic Subunit, Chain A, domain 1"/>
    <property type="match status" value="1"/>
</dbReference>
<comment type="similarity">
    <text evidence="2 7">Belongs to the peptidase C19 family.</text>
</comment>
<dbReference type="GO" id="GO:0031647">
    <property type="term" value="P:regulation of protein stability"/>
    <property type="evidence" value="ECO:0007669"/>
    <property type="project" value="TreeGrafter"/>
</dbReference>
<evidence type="ECO:0000259" key="9">
    <source>
        <dbReference type="PROSITE" id="PS50144"/>
    </source>
</evidence>
<dbReference type="PROSITE" id="PS00973">
    <property type="entry name" value="USP_2"/>
    <property type="match status" value="1"/>
</dbReference>
<evidence type="ECO:0000256" key="2">
    <source>
        <dbReference type="ARBA" id="ARBA00009085"/>
    </source>
</evidence>
<accession>A0AAD7XWX5</accession>
<feature type="domain" description="MATH" evidence="9">
    <location>
        <begin position="78"/>
        <end position="212"/>
    </location>
</feature>
<evidence type="ECO:0000256" key="6">
    <source>
        <dbReference type="ARBA" id="ARBA00022807"/>
    </source>
</evidence>
<dbReference type="AlphaFoldDB" id="A0AAD7XWX5"/>
<evidence type="ECO:0000313" key="11">
    <source>
        <dbReference type="EMBL" id="KAJ8657515.1"/>
    </source>
</evidence>
<dbReference type="GO" id="GO:0005829">
    <property type="term" value="C:cytosol"/>
    <property type="evidence" value="ECO:0007669"/>
    <property type="project" value="TreeGrafter"/>
</dbReference>
<dbReference type="EC" id="3.4.19.12" evidence="7"/>
<gene>
    <name evidence="11" type="ORF">O0I10_006817</name>
</gene>
<keyword evidence="3 7" id="KW-0645">Protease</keyword>
<reference evidence="11 12" key="1">
    <citation type="submission" date="2023-03" db="EMBL/GenBank/DDBJ databases">
        <title>Genome sequence of Lichtheimia ornata CBS 291.66.</title>
        <authorList>
            <person name="Mohabir J.T."/>
            <person name="Shea T.P."/>
            <person name="Kurbessoian T."/>
            <person name="Berby B."/>
            <person name="Fontaine J."/>
            <person name="Livny J."/>
            <person name="Gnirke A."/>
            <person name="Stajich J.E."/>
            <person name="Cuomo C.A."/>
        </authorList>
    </citation>
    <scope>NUCLEOTIDE SEQUENCE [LARGE SCALE GENOMIC DNA]</scope>
    <source>
        <strain evidence="11">CBS 291.66</strain>
    </source>
</reference>
<dbReference type="RefSeq" id="XP_058342428.1">
    <property type="nucleotide sequence ID" value="XM_058486842.1"/>
</dbReference>
<dbReference type="PANTHER" id="PTHR24006">
    <property type="entry name" value="UBIQUITIN CARBOXYL-TERMINAL HYDROLASE"/>
    <property type="match status" value="1"/>
</dbReference>
<evidence type="ECO:0000256" key="3">
    <source>
        <dbReference type="ARBA" id="ARBA00022670"/>
    </source>
</evidence>
<evidence type="ECO:0000259" key="10">
    <source>
        <dbReference type="PROSITE" id="PS50235"/>
    </source>
</evidence>
<dbReference type="SUPFAM" id="SSF49599">
    <property type="entry name" value="TRAF domain-like"/>
    <property type="match status" value="1"/>
</dbReference>
<keyword evidence="12" id="KW-1185">Reference proteome</keyword>
<dbReference type="InterPro" id="IPR028889">
    <property type="entry name" value="USP"/>
</dbReference>
<dbReference type="FunFam" id="3.90.70.10:FF:000044">
    <property type="entry name" value="Ubiquitin carboxyl-terminal hydrolase 13"/>
    <property type="match status" value="1"/>
</dbReference>
<organism evidence="11 12">
    <name type="scientific">Lichtheimia ornata</name>
    <dbReference type="NCBI Taxonomy" id="688661"/>
    <lineage>
        <taxon>Eukaryota</taxon>
        <taxon>Fungi</taxon>
        <taxon>Fungi incertae sedis</taxon>
        <taxon>Mucoromycota</taxon>
        <taxon>Mucoromycotina</taxon>
        <taxon>Mucoromycetes</taxon>
        <taxon>Mucorales</taxon>
        <taxon>Lichtheimiaceae</taxon>
        <taxon>Lichtheimia</taxon>
    </lineage>
</organism>
<evidence type="ECO:0000256" key="8">
    <source>
        <dbReference type="SAM" id="MobiDB-lite"/>
    </source>
</evidence>
<evidence type="ECO:0000256" key="1">
    <source>
        <dbReference type="ARBA" id="ARBA00000707"/>
    </source>
</evidence>
<dbReference type="InterPro" id="IPR001394">
    <property type="entry name" value="Peptidase_C19_UCH"/>
</dbReference>
<sequence>MTSLNLIYNNAQPIGSDGDNDNCKPRKSRRTVEPIDWGSANMTTLGPENKRQRKSILKDDKRIAMEEMIPVEEDTIEQKCFHWEIDGWSNLPHEARGPVFEAGGHQWNLLLFPRGNQGFVSRVSVYLELTKAKEACCPNQHACAQYVILVSSMSDPTNYYCKSGQGRFSSYSKDWGFNDFLSHENLLSFKHDNEHVPVPFLENDRIRFSVIVNVVRDPTGISWMSDFENHDSSDHIGFVGLRNQGATCYMNSLFQSLYCTNAFRKAVYQIPTENDDPMDSIALSMQRLFHNLQFSNSAVDTVEVTKSFKWDSFDTSIQQDVQEFNRLLQDKLEEKMVGTLADGAIRRLFAGRMTNYIRCINVDYQSNHSEDYYDIQLNVKGCKDLEESFNDYMAEEIMDGDNKYMAGDYGLQDAKKRVTFESFPPVLYLQLKRFEHDKRLDAMVKINNRHEFPLKIDLEPYLSPDADRSSSHTYALHGVLVHSGNVNSGHYFAFIKPTKNETWLEFDDERVTRVTLDHVFENSYGKHASIGRLNSQSFQRSSNAYMLVYIRECMMDDILDAVDNCDIPQHLWKRLKGGDMRWLEAQTRRETQQIYLNAKVYPSSSFLMNKQYGIINECQPDPMAMSVSVPKNEAYHDFKDNIAKRYRLPPSKIKLWSLITRRNKTFRPERCIDNIANNNTRLEELMQYMTGDSLSLYVEFTEEFDLAPSSITYPWLYTMTDDDDEEDQDDDIIDFSKDILSTQPKEDNRMLLFIKRFDPESQEIHARGTMHAYKHRKIESVLDCIRCLTHFSSTIPLALYKEESPYTINALQIESTFEESGIETGDIICVQKQLSEQDTGNMREKGLHPTAREYIAYLAFQVDVSIASLYKTTLREKY</sequence>
<dbReference type="InterPro" id="IPR018200">
    <property type="entry name" value="USP_CS"/>
</dbReference>
<dbReference type="PROSITE" id="PS50235">
    <property type="entry name" value="USP_3"/>
    <property type="match status" value="1"/>
</dbReference>
<dbReference type="InterPro" id="IPR008974">
    <property type="entry name" value="TRAF-like"/>
</dbReference>
<feature type="domain" description="USP" evidence="10">
    <location>
        <begin position="239"/>
        <end position="552"/>
    </location>
</feature>
<dbReference type="GeneID" id="83214227"/>
<keyword evidence="6 7" id="KW-0788">Thiol protease</keyword>
<dbReference type="SUPFAM" id="SSF54001">
    <property type="entry name" value="Cysteine proteinases"/>
    <property type="match status" value="1"/>
</dbReference>
<evidence type="ECO:0000313" key="12">
    <source>
        <dbReference type="Proteomes" id="UP001234581"/>
    </source>
</evidence>
<dbReference type="GO" id="GO:0016579">
    <property type="term" value="P:protein deubiquitination"/>
    <property type="evidence" value="ECO:0007669"/>
    <property type="project" value="InterPro"/>
</dbReference>
<comment type="caution">
    <text evidence="11">The sequence shown here is derived from an EMBL/GenBank/DDBJ whole genome shotgun (WGS) entry which is preliminary data.</text>
</comment>
<evidence type="ECO:0000256" key="7">
    <source>
        <dbReference type="RuleBase" id="RU366025"/>
    </source>
</evidence>
<dbReference type="PANTHER" id="PTHR24006:SF644">
    <property type="entry name" value="UBIQUITIN CARBOXYL-TERMINAL HYDROLASE 7"/>
    <property type="match status" value="1"/>
</dbReference>
<dbReference type="GO" id="GO:0004843">
    <property type="term" value="F:cysteine-type deubiquitinase activity"/>
    <property type="evidence" value="ECO:0007669"/>
    <property type="project" value="UniProtKB-UniRule"/>
</dbReference>
<dbReference type="Proteomes" id="UP001234581">
    <property type="component" value="Unassembled WGS sequence"/>
</dbReference>
<dbReference type="EMBL" id="JARTCD010000031">
    <property type="protein sequence ID" value="KAJ8657515.1"/>
    <property type="molecule type" value="Genomic_DNA"/>
</dbReference>
<name>A0AAD7XWX5_9FUNG</name>
<evidence type="ECO:0000256" key="4">
    <source>
        <dbReference type="ARBA" id="ARBA00022786"/>
    </source>
</evidence>
<keyword evidence="5 7" id="KW-0378">Hydrolase</keyword>
<dbReference type="GO" id="GO:0005634">
    <property type="term" value="C:nucleus"/>
    <property type="evidence" value="ECO:0007669"/>
    <property type="project" value="TreeGrafter"/>
</dbReference>
<dbReference type="InterPro" id="IPR024729">
    <property type="entry name" value="USP7_ICP0-binding_dom"/>
</dbReference>
<proteinExistence type="inferred from homology"/>
<comment type="catalytic activity">
    <reaction evidence="1 7">
        <text>Thiol-dependent hydrolysis of ester, thioester, amide, peptide and isopeptide bonds formed by the C-terminal Gly of ubiquitin (a 76-residue protein attached to proteins as an intracellular targeting signal).</text>
        <dbReference type="EC" id="3.4.19.12"/>
    </reaction>
</comment>
<dbReference type="InterPro" id="IPR050164">
    <property type="entry name" value="Peptidase_C19"/>
</dbReference>
<dbReference type="Gene3D" id="3.90.70.10">
    <property type="entry name" value="Cysteine proteinases"/>
    <property type="match status" value="1"/>
</dbReference>